<keyword evidence="1" id="KW-1133">Transmembrane helix</keyword>
<comment type="caution">
    <text evidence="2">The sequence shown here is derived from an EMBL/GenBank/DDBJ whole genome shotgun (WGS) entry which is preliminary data.</text>
</comment>
<feature type="transmembrane region" description="Helical" evidence="1">
    <location>
        <begin position="965"/>
        <end position="989"/>
    </location>
</feature>
<dbReference type="AlphaFoldDB" id="A0A9W6FTX6"/>
<feature type="transmembrane region" description="Helical" evidence="1">
    <location>
        <begin position="913"/>
        <end position="932"/>
    </location>
</feature>
<dbReference type="Gene3D" id="3.30.2090.10">
    <property type="entry name" value="Multidrug efflux transporter AcrB TolC docking domain, DN and DC subdomains"/>
    <property type="match status" value="2"/>
</dbReference>
<feature type="transmembrane region" description="Helical" evidence="1">
    <location>
        <begin position="1051"/>
        <end position="1074"/>
    </location>
</feature>
<protein>
    <submittedName>
        <fullName evidence="2">Cation transporter</fullName>
    </submittedName>
</protein>
<dbReference type="SUPFAM" id="SSF82714">
    <property type="entry name" value="Multidrug efflux transporter AcrB TolC docking domain, DN and DC subdomains"/>
    <property type="match status" value="2"/>
</dbReference>
<dbReference type="InterPro" id="IPR027463">
    <property type="entry name" value="AcrB_DN_DC_subdom"/>
</dbReference>
<feature type="transmembrane region" description="Helical" evidence="1">
    <location>
        <begin position="433"/>
        <end position="459"/>
    </location>
</feature>
<dbReference type="InterPro" id="IPR001036">
    <property type="entry name" value="Acrflvin-R"/>
</dbReference>
<keyword evidence="1" id="KW-0472">Membrane</keyword>
<accession>A0A9W6FTX6</accession>
<gene>
    <name evidence="2" type="ORF">DAMNIGENAA_20740</name>
</gene>
<dbReference type="PANTHER" id="PTHR32063">
    <property type="match status" value="1"/>
</dbReference>
<dbReference type="SUPFAM" id="SSF82693">
    <property type="entry name" value="Multidrug efflux transporter AcrB pore domain, PN1, PN2, PC1 and PC2 subdomains"/>
    <property type="match status" value="2"/>
</dbReference>
<dbReference type="GO" id="GO:0042910">
    <property type="term" value="F:xenobiotic transmembrane transporter activity"/>
    <property type="evidence" value="ECO:0007669"/>
    <property type="project" value="TreeGrafter"/>
</dbReference>
<organism evidence="2 3">
    <name type="scientific">Desulforhabdus amnigena</name>
    <dbReference type="NCBI Taxonomy" id="40218"/>
    <lineage>
        <taxon>Bacteria</taxon>
        <taxon>Pseudomonadati</taxon>
        <taxon>Thermodesulfobacteriota</taxon>
        <taxon>Syntrophobacteria</taxon>
        <taxon>Syntrophobacterales</taxon>
        <taxon>Syntrophobacteraceae</taxon>
        <taxon>Desulforhabdus</taxon>
    </lineage>
</organism>
<dbReference type="Pfam" id="PF00873">
    <property type="entry name" value="ACR_tran"/>
    <property type="match status" value="2"/>
</dbReference>
<feature type="transmembrane region" description="Helical" evidence="1">
    <location>
        <begin position="12"/>
        <end position="29"/>
    </location>
</feature>
<dbReference type="Gene3D" id="3.30.70.1320">
    <property type="entry name" value="Multidrug efflux transporter AcrB pore domain like"/>
    <property type="match status" value="1"/>
</dbReference>
<feature type="transmembrane region" description="Helical" evidence="1">
    <location>
        <begin position="939"/>
        <end position="959"/>
    </location>
</feature>
<dbReference type="EMBL" id="BSDR01000001">
    <property type="protein sequence ID" value="GLI34641.1"/>
    <property type="molecule type" value="Genomic_DNA"/>
</dbReference>
<evidence type="ECO:0000256" key="1">
    <source>
        <dbReference type="SAM" id="Phobius"/>
    </source>
</evidence>
<sequence length="1088" mass="122283">MINKIIEWCATHRFFVFLFTVVAIFSGLYCMRHITLDAIPDLSDTQVIIFSRWDRSPDIMEDQVTYPIITSMLGVPRVKDIRGFSDFGYSYVYIIFEEGTDIYWARSRTLEYLSNILPRLPQGVEVELARDETAIGWVFEYALVDTTGKHNLAELRSLQDWFLRFELQSVPGVAEVAPIGGFVRQYQVNVDPNALLGYDIPIDKVVEAIKDGNNDVGGKLVEFSGREYMVRGRGYIKSVEDVENIVVGVNQQTGVPILVKHIGTVVLGPDMRRGVADLDGEGDVVGGIVIMRYGENALRVIERVRERLAELEPNLPEGVKIVHTYDRADLIERSIETLKGTLLEELTIVSVLILIFLWHVPSAVIPILSIPIAVILSFIPMYWMGLTANIMSLGGIAIAIGAMVDASIVMVEQLHKKMEHWEAAGRRENFREVILGALKEVGGPSFFALLVIAVSFMPIFTLEAQEGRLFKPLAFTKNFAMGIAAFLSITLLPAIVLLLIRTKRFQFRPRLLSKMVNGILVGTIHKEENHPISRPLMRLYHPFVEFVLRHPWPTIMAAVLTVILTIPAFMRLGSEFMPPLDEGVLLYMPTTLPGISVTEAQALLQTQDKVLKSFPEVESVFGKAGRAETATDPAPFSMMETVVVLKPPARWPRVKRWYTDRLPEWTHGMLRRAWPDHKTTQELIYGPGGLNEAMNFPGLVNAWTMPIRARIDMLSTGVRTPVGIKILGPNLEKIQEIGRHMEAALRTVPGTTSVFAERTAGGYFLDFDLKRSELARYGLTIGQVQMVIMSAIGGENITTTVEGRERYPVNVRYLRDYRSTVEQLKRVLVPTPGGAEIPMEQLADIKLLYGPGMIRDENARLSGYVYVDVAERDVGSYVVDAKKAVAEQVQLPPGYRLVWSGQYEFMQRVRERLSVVVPITLFIIFLLLYFNTGSVAKTLIIFLAVPFSAVGAILFLHLLDYNMSIAVWVGLIALLGVDAETGVFMLLYLDLAYYDRVKQGLMKTKDELREAIVEGAVKRLRPKFMTVAVMFMSLVPIMWSTGSGADVMKRIAAPMIGGIFTSFIMELLVYPAIYELWRWHFYVKKEAA</sequence>
<dbReference type="RefSeq" id="WP_281794015.1">
    <property type="nucleotide sequence ID" value="NZ_BSDR01000001.1"/>
</dbReference>
<evidence type="ECO:0000313" key="3">
    <source>
        <dbReference type="Proteomes" id="UP001144372"/>
    </source>
</evidence>
<reference evidence="2" key="1">
    <citation type="submission" date="2022-12" db="EMBL/GenBank/DDBJ databases">
        <title>Reference genome sequencing for broad-spectrum identification of bacterial and archaeal isolates by mass spectrometry.</title>
        <authorList>
            <person name="Sekiguchi Y."/>
            <person name="Tourlousse D.M."/>
        </authorList>
    </citation>
    <scope>NUCLEOTIDE SEQUENCE</scope>
    <source>
        <strain evidence="2">ASRB1</strain>
    </source>
</reference>
<proteinExistence type="predicted"/>
<dbReference type="PANTHER" id="PTHR32063:SF19">
    <property type="entry name" value="CATION EFFLUX SYSTEM PROTEIN CUSA"/>
    <property type="match status" value="1"/>
</dbReference>
<dbReference type="Gene3D" id="3.30.70.1440">
    <property type="entry name" value="Multidrug efflux transporter AcrB pore domain"/>
    <property type="match status" value="1"/>
</dbReference>
<evidence type="ECO:0000313" key="2">
    <source>
        <dbReference type="EMBL" id="GLI34641.1"/>
    </source>
</evidence>
<dbReference type="PRINTS" id="PR00702">
    <property type="entry name" value="ACRIFLAVINRP"/>
</dbReference>
<keyword evidence="1" id="KW-0812">Transmembrane</keyword>
<dbReference type="GO" id="GO:0005886">
    <property type="term" value="C:plasma membrane"/>
    <property type="evidence" value="ECO:0007669"/>
    <property type="project" value="TreeGrafter"/>
</dbReference>
<dbReference type="SUPFAM" id="SSF82866">
    <property type="entry name" value="Multidrug efflux transporter AcrB transmembrane domain"/>
    <property type="match status" value="2"/>
</dbReference>
<dbReference type="Proteomes" id="UP001144372">
    <property type="component" value="Unassembled WGS sequence"/>
</dbReference>
<feature type="transmembrane region" description="Helical" evidence="1">
    <location>
        <begin position="342"/>
        <end position="360"/>
    </location>
</feature>
<keyword evidence="3" id="KW-1185">Reference proteome</keyword>
<feature type="transmembrane region" description="Helical" evidence="1">
    <location>
        <begin position="479"/>
        <end position="500"/>
    </location>
</feature>
<feature type="transmembrane region" description="Helical" evidence="1">
    <location>
        <begin position="1024"/>
        <end position="1045"/>
    </location>
</feature>
<dbReference type="Gene3D" id="3.30.70.1430">
    <property type="entry name" value="Multidrug efflux transporter AcrB pore domain"/>
    <property type="match status" value="2"/>
</dbReference>
<feature type="transmembrane region" description="Helical" evidence="1">
    <location>
        <begin position="390"/>
        <end position="412"/>
    </location>
</feature>
<name>A0A9W6FTX6_9BACT</name>
<feature type="transmembrane region" description="Helical" evidence="1">
    <location>
        <begin position="552"/>
        <end position="570"/>
    </location>
</feature>
<dbReference type="Gene3D" id="1.20.1640.10">
    <property type="entry name" value="Multidrug efflux transporter AcrB transmembrane domain"/>
    <property type="match status" value="2"/>
</dbReference>
<feature type="transmembrane region" description="Helical" evidence="1">
    <location>
        <begin position="367"/>
        <end position="384"/>
    </location>
</feature>